<comment type="pathway">
    <text evidence="1">Mycotoxin biosynthesis.</text>
</comment>
<evidence type="ECO:0000313" key="5">
    <source>
        <dbReference type="Proteomes" id="UP000194127"/>
    </source>
</evidence>
<dbReference type="PANTHER" id="PTHR33365:SF11">
    <property type="entry name" value="TAT PATHWAY SIGNAL SEQUENCE"/>
    <property type="match status" value="1"/>
</dbReference>
<comment type="similarity">
    <text evidence="3">Belongs to the ustYa family.</text>
</comment>
<dbReference type="Pfam" id="PF11807">
    <property type="entry name" value="UstYa"/>
    <property type="match status" value="1"/>
</dbReference>
<keyword evidence="2" id="KW-0560">Oxidoreductase</keyword>
<organism evidence="4 5">
    <name type="scientific">Postia placenta MAD-698-R-SB12</name>
    <dbReference type="NCBI Taxonomy" id="670580"/>
    <lineage>
        <taxon>Eukaryota</taxon>
        <taxon>Fungi</taxon>
        <taxon>Dikarya</taxon>
        <taxon>Basidiomycota</taxon>
        <taxon>Agaricomycotina</taxon>
        <taxon>Agaricomycetes</taxon>
        <taxon>Polyporales</taxon>
        <taxon>Adustoporiaceae</taxon>
        <taxon>Rhodonia</taxon>
    </lineage>
</organism>
<dbReference type="AlphaFoldDB" id="A0A1X6N0U1"/>
<protein>
    <submittedName>
        <fullName evidence="4">Uncharacterized protein</fullName>
    </submittedName>
</protein>
<dbReference type="RefSeq" id="XP_024338886.1">
    <property type="nucleotide sequence ID" value="XM_024485473.1"/>
</dbReference>
<dbReference type="GO" id="GO:0016491">
    <property type="term" value="F:oxidoreductase activity"/>
    <property type="evidence" value="ECO:0007669"/>
    <property type="project" value="UniProtKB-KW"/>
</dbReference>
<evidence type="ECO:0000256" key="2">
    <source>
        <dbReference type="ARBA" id="ARBA00023002"/>
    </source>
</evidence>
<evidence type="ECO:0000256" key="3">
    <source>
        <dbReference type="ARBA" id="ARBA00035112"/>
    </source>
</evidence>
<dbReference type="OrthoDB" id="3687641at2759"/>
<dbReference type="GO" id="GO:0043386">
    <property type="term" value="P:mycotoxin biosynthetic process"/>
    <property type="evidence" value="ECO:0007669"/>
    <property type="project" value="InterPro"/>
</dbReference>
<proteinExistence type="inferred from homology"/>
<dbReference type="PANTHER" id="PTHR33365">
    <property type="entry name" value="YALI0B05434P"/>
    <property type="match status" value="1"/>
</dbReference>
<dbReference type="Proteomes" id="UP000194127">
    <property type="component" value="Unassembled WGS sequence"/>
</dbReference>
<dbReference type="EMBL" id="KZ110597">
    <property type="protein sequence ID" value="OSX62092.1"/>
    <property type="molecule type" value="Genomic_DNA"/>
</dbReference>
<evidence type="ECO:0000313" key="4">
    <source>
        <dbReference type="EMBL" id="OSX62092.1"/>
    </source>
</evidence>
<gene>
    <name evidence="4" type="ORF">POSPLADRAFT_1142795</name>
</gene>
<keyword evidence="5" id="KW-1185">Reference proteome</keyword>
<evidence type="ECO:0000256" key="1">
    <source>
        <dbReference type="ARBA" id="ARBA00004685"/>
    </source>
</evidence>
<dbReference type="InterPro" id="IPR021765">
    <property type="entry name" value="UstYa-like"/>
</dbReference>
<dbReference type="STRING" id="670580.A0A1X6N0U1"/>
<reference evidence="4 5" key="1">
    <citation type="submission" date="2017-04" db="EMBL/GenBank/DDBJ databases">
        <title>Genome Sequence of the Model Brown-Rot Fungus Postia placenta SB12.</title>
        <authorList>
            <consortium name="DOE Joint Genome Institute"/>
            <person name="Gaskell J."/>
            <person name="Kersten P."/>
            <person name="Larrondo L.F."/>
            <person name="Canessa P."/>
            <person name="Martinez D."/>
            <person name="Hibbett D."/>
            <person name="Schmoll M."/>
            <person name="Kubicek C.P."/>
            <person name="Martinez A.T."/>
            <person name="Yadav J."/>
            <person name="Master E."/>
            <person name="Magnuson J.K."/>
            <person name="James T."/>
            <person name="Yaver D."/>
            <person name="Berka R."/>
            <person name="Labutti K."/>
            <person name="Lipzen A."/>
            <person name="Aerts A."/>
            <person name="Barry K."/>
            <person name="Henrissat B."/>
            <person name="Blanchette R."/>
            <person name="Grigoriev I."/>
            <person name="Cullen D."/>
        </authorList>
    </citation>
    <scope>NUCLEOTIDE SEQUENCE [LARGE SCALE GENOMIC DNA]</scope>
    <source>
        <strain evidence="4 5">MAD-698-R-SB12</strain>
    </source>
</reference>
<dbReference type="GeneID" id="36330422"/>
<sequence>MGVHCAITYDCPTAYHAHDFPLTIPPALVDPGLVMLTVEESAHYPLLGDLSDDEWLSLTSAGVGYVRLGPDQRRFVVTMFHEMHCLRVLNLAIGGSSRASMDHVTHCLNYLRLMALCSADITLESGDFMARDFSTEHIGETRVCRDWTAVYSAMHDNYAEWLNSTTRVSDSLFS</sequence>
<accession>A0A1X6N0U1</accession>
<name>A0A1X6N0U1_9APHY</name>